<keyword evidence="6 8" id="KW-0456">Lyase</keyword>
<dbReference type="EC" id="4.2.1.1" evidence="3 8"/>
<evidence type="ECO:0000256" key="2">
    <source>
        <dbReference type="ARBA" id="ARBA00006217"/>
    </source>
</evidence>
<accession>A0ABZ3D7H2</accession>
<comment type="cofactor">
    <cofactor evidence="1">
        <name>Zn(2+)</name>
        <dbReference type="ChEBI" id="CHEBI:29105"/>
    </cofactor>
</comment>
<dbReference type="InterPro" id="IPR036874">
    <property type="entry name" value="Carbonic_anhydrase_sf"/>
</dbReference>
<evidence type="ECO:0000256" key="7">
    <source>
        <dbReference type="ARBA" id="ARBA00048348"/>
    </source>
</evidence>
<dbReference type="InterPro" id="IPR001765">
    <property type="entry name" value="Carbonic_anhydrase"/>
</dbReference>
<dbReference type="SUPFAM" id="SSF53056">
    <property type="entry name" value="beta-carbonic anhydrase, cab"/>
    <property type="match status" value="1"/>
</dbReference>
<dbReference type="CDD" id="cd00884">
    <property type="entry name" value="beta_CA_cladeB"/>
    <property type="match status" value="1"/>
</dbReference>
<protein>
    <recommendedName>
        <fullName evidence="3 8">Carbonic anhydrase</fullName>
        <ecNumber evidence="3 8">4.2.1.1</ecNumber>
    </recommendedName>
    <alternativeName>
        <fullName evidence="8">Carbonate dehydratase</fullName>
    </alternativeName>
</protein>
<dbReference type="SMART" id="SM00947">
    <property type="entry name" value="Pro_CA"/>
    <property type="match status" value="1"/>
</dbReference>
<keyword evidence="4" id="KW-0479">Metal-binding</keyword>
<evidence type="ECO:0000256" key="6">
    <source>
        <dbReference type="ARBA" id="ARBA00023239"/>
    </source>
</evidence>
<dbReference type="RefSeq" id="WP_323991282.1">
    <property type="nucleotide sequence ID" value="NZ_CP152276.1"/>
</dbReference>
<dbReference type="Gene3D" id="3.40.1050.10">
    <property type="entry name" value="Carbonic anhydrase"/>
    <property type="match status" value="1"/>
</dbReference>
<comment type="catalytic activity">
    <reaction evidence="7 8">
        <text>hydrogencarbonate + H(+) = CO2 + H2O</text>
        <dbReference type="Rhea" id="RHEA:10748"/>
        <dbReference type="ChEBI" id="CHEBI:15377"/>
        <dbReference type="ChEBI" id="CHEBI:15378"/>
        <dbReference type="ChEBI" id="CHEBI:16526"/>
        <dbReference type="ChEBI" id="CHEBI:17544"/>
        <dbReference type="EC" id="4.2.1.1"/>
    </reaction>
</comment>
<comment type="function">
    <text evidence="8">Reversible hydration of carbon dioxide.</text>
</comment>
<gene>
    <name evidence="9" type="ORF">AAC691_04005</name>
</gene>
<organism evidence="9 10">
    <name type="scientific">Nguyenibacter vanlangensis</name>
    <dbReference type="NCBI Taxonomy" id="1216886"/>
    <lineage>
        <taxon>Bacteria</taxon>
        <taxon>Pseudomonadati</taxon>
        <taxon>Pseudomonadota</taxon>
        <taxon>Alphaproteobacteria</taxon>
        <taxon>Acetobacterales</taxon>
        <taxon>Acetobacteraceae</taxon>
        <taxon>Nguyenibacter</taxon>
    </lineage>
</organism>
<dbReference type="PANTHER" id="PTHR11002">
    <property type="entry name" value="CARBONIC ANHYDRASE"/>
    <property type="match status" value="1"/>
</dbReference>
<proteinExistence type="inferred from homology"/>
<dbReference type="PROSITE" id="PS00705">
    <property type="entry name" value="PROK_CO2_ANHYDRASE_2"/>
    <property type="match status" value="1"/>
</dbReference>
<sequence length="233" mass="24576">MTDTDARTTLISLLHGVEKFNREVFPQNRELFAELAGQQSPSTLFIACADSRVNPSMITQTQPGDLFVLRNIGNIVPAYGEMLGGVSSAIEYAVLALGVSHIIVCGHSDCGAMKALLDPDPTKLAKMPTVASWLRNAEAARAVAGALQATDAGPQSVRSLAEQNVLLQIAHLRTHPAVAAALARNELILQGWFYDIASGEVVVLDEATRSSIHVDEAIARLLGAGQAAAPATA</sequence>
<keyword evidence="10" id="KW-1185">Reference proteome</keyword>
<dbReference type="PANTHER" id="PTHR11002:SF76">
    <property type="entry name" value="CARBONIC ANHYDRASE"/>
    <property type="match status" value="1"/>
</dbReference>
<keyword evidence="5 8" id="KW-0862">Zinc</keyword>
<evidence type="ECO:0000256" key="3">
    <source>
        <dbReference type="ARBA" id="ARBA00012925"/>
    </source>
</evidence>
<dbReference type="PROSITE" id="PS00704">
    <property type="entry name" value="PROK_CO2_ANHYDRASE_1"/>
    <property type="match status" value="1"/>
</dbReference>
<evidence type="ECO:0000256" key="5">
    <source>
        <dbReference type="ARBA" id="ARBA00022833"/>
    </source>
</evidence>
<evidence type="ECO:0000313" key="10">
    <source>
        <dbReference type="Proteomes" id="UP001449795"/>
    </source>
</evidence>
<evidence type="ECO:0000256" key="8">
    <source>
        <dbReference type="RuleBase" id="RU003956"/>
    </source>
</evidence>
<dbReference type="EMBL" id="CP152276">
    <property type="protein sequence ID" value="XAE43620.1"/>
    <property type="molecule type" value="Genomic_DNA"/>
</dbReference>
<evidence type="ECO:0000313" key="9">
    <source>
        <dbReference type="EMBL" id="XAE43620.1"/>
    </source>
</evidence>
<evidence type="ECO:0000256" key="4">
    <source>
        <dbReference type="ARBA" id="ARBA00022723"/>
    </source>
</evidence>
<dbReference type="InterPro" id="IPR045066">
    <property type="entry name" value="Beta_CA_cladeB"/>
</dbReference>
<evidence type="ECO:0000256" key="1">
    <source>
        <dbReference type="ARBA" id="ARBA00001947"/>
    </source>
</evidence>
<dbReference type="Proteomes" id="UP001449795">
    <property type="component" value="Chromosome"/>
</dbReference>
<dbReference type="InterPro" id="IPR015892">
    <property type="entry name" value="Carbonic_anhydrase_CS"/>
</dbReference>
<reference evidence="9 10" key="1">
    <citation type="submission" date="2024-04" db="EMBL/GenBank/DDBJ databases">
        <title>Complete genome sequence of Nguyenibacter vanlangesis HBCM-1154, a strain capable of nitrogen fixation, IAA production, and phosphorus solubilization isolated from sugarcane soil.</title>
        <authorList>
            <person name="MY HANH P."/>
        </authorList>
    </citation>
    <scope>NUCLEOTIDE SEQUENCE [LARGE SCALE GENOMIC DNA]</scope>
    <source>
        <strain evidence="9 10">HBCM 1154</strain>
    </source>
</reference>
<dbReference type="Pfam" id="PF00484">
    <property type="entry name" value="Pro_CA"/>
    <property type="match status" value="1"/>
</dbReference>
<dbReference type="GO" id="GO:0004089">
    <property type="term" value="F:carbonate dehydratase activity"/>
    <property type="evidence" value="ECO:0007669"/>
    <property type="project" value="UniProtKB-EC"/>
</dbReference>
<comment type="similarity">
    <text evidence="2 8">Belongs to the beta-class carbonic anhydrase family.</text>
</comment>
<name>A0ABZ3D7H2_9PROT</name>